<comment type="caution">
    <text evidence="3">The sequence shown here is derived from an EMBL/GenBank/DDBJ whole genome shotgun (WGS) entry which is preliminary data.</text>
</comment>
<evidence type="ECO:0000256" key="1">
    <source>
        <dbReference type="ARBA" id="ARBA00022729"/>
    </source>
</evidence>
<dbReference type="EMBL" id="JBHRYC010000023">
    <property type="protein sequence ID" value="MFC3636268.1"/>
    <property type="molecule type" value="Genomic_DNA"/>
</dbReference>
<dbReference type="InterPro" id="IPR005220">
    <property type="entry name" value="CarO-like"/>
</dbReference>
<dbReference type="Gene3D" id="2.40.50.200">
    <property type="entry name" value="Bacterial OB-fold"/>
    <property type="match status" value="1"/>
</dbReference>
<dbReference type="PANTHER" id="PTHR36571:SF1">
    <property type="entry name" value="PROTEIN YGIW"/>
    <property type="match status" value="1"/>
</dbReference>
<dbReference type="RefSeq" id="WP_210319780.1">
    <property type="nucleotide sequence ID" value="NZ_BNCG01000001.1"/>
</dbReference>
<organism evidence="3 4">
    <name type="scientific">Camelimonas fluminis</name>
    <dbReference type="NCBI Taxonomy" id="1576911"/>
    <lineage>
        <taxon>Bacteria</taxon>
        <taxon>Pseudomonadati</taxon>
        <taxon>Pseudomonadota</taxon>
        <taxon>Alphaproteobacteria</taxon>
        <taxon>Hyphomicrobiales</taxon>
        <taxon>Chelatococcaceae</taxon>
        <taxon>Camelimonas</taxon>
    </lineage>
</organism>
<dbReference type="SUPFAM" id="SSF101756">
    <property type="entry name" value="Hypothetical protein YgiW"/>
    <property type="match status" value="1"/>
</dbReference>
<keyword evidence="4" id="KW-1185">Reference proteome</keyword>
<dbReference type="NCBIfam" id="NF033674">
    <property type="entry name" value="stress_OB_fold"/>
    <property type="match status" value="1"/>
</dbReference>
<sequence>MNTIRILIVASMTTLASSGMAMLSSPAVAQWTGPSDTKQAMQPPYAKTTVSAIKAKPVDDQKVTLEGTIVRKTGDERYQFKDETGEISVEIDDKHFPREPVGAATRIRIEGEVDTHLMKDPDIDAERVTVLK</sequence>
<evidence type="ECO:0000313" key="3">
    <source>
        <dbReference type="EMBL" id="MFC3636268.1"/>
    </source>
</evidence>
<evidence type="ECO:0000313" key="4">
    <source>
        <dbReference type="Proteomes" id="UP001595704"/>
    </source>
</evidence>
<proteinExistence type="predicted"/>
<accession>A0ABV7UD30</accession>
<feature type="signal peptide" evidence="2">
    <location>
        <begin position="1"/>
        <end position="29"/>
    </location>
</feature>
<feature type="chain" id="PRO_5047184891" evidence="2">
    <location>
        <begin position="30"/>
        <end position="132"/>
    </location>
</feature>
<dbReference type="InterPro" id="IPR036700">
    <property type="entry name" value="BOBF_sf"/>
</dbReference>
<dbReference type="PANTHER" id="PTHR36571">
    <property type="entry name" value="PROTEIN YGIW"/>
    <property type="match status" value="1"/>
</dbReference>
<keyword evidence="1 2" id="KW-0732">Signal</keyword>
<dbReference type="Proteomes" id="UP001595704">
    <property type="component" value="Unassembled WGS sequence"/>
</dbReference>
<dbReference type="Pfam" id="PF04076">
    <property type="entry name" value="BOF"/>
    <property type="match status" value="1"/>
</dbReference>
<evidence type="ECO:0000256" key="2">
    <source>
        <dbReference type="SAM" id="SignalP"/>
    </source>
</evidence>
<name>A0ABV7UD30_9HYPH</name>
<gene>
    <name evidence="3" type="ORF">ACFONL_02550</name>
</gene>
<reference evidence="4" key="1">
    <citation type="journal article" date="2019" name="Int. J. Syst. Evol. Microbiol.">
        <title>The Global Catalogue of Microorganisms (GCM) 10K type strain sequencing project: providing services to taxonomists for standard genome sequencing and annotation.</title>
        <authorList>
            <consortium name="The Broad Institute Genomics Platform"/>
            <consortium name="The Broad Institute Genome Sequencing Center for Infectious Disease"/>
            <person name="Wu L."/>
            <person name="Ma J."/>
        </authorList>
    </citation>
    <scope>NUCLEOTIDE SEQUENCE [LARGE SCALE GENOMIC DNA]</scope>
    <source>
        <strain evidence="4">KCTC 42282</strain>
    </source>
</reference>
<protein>
    <submittedName>
        <fullName evidence="3">YgiW/YdeI family stress tolerance OB fold protein</fullName>
    </submittedName>
</protein>